<comment type="subcellular location">
    <subcellularLocation>
        <location evidence="12 13">Cytoplasm</location>
    </subcellularLocation>
</comment>
<feature type="binding site" evidence="12">
    <location>
        <position position="53"/>
    </location>
    <ligand>
        <name>Fe-coproporphyrin III</name>
        <dbReference type="ChEBI" id="CHEBI:68438"/>
    </ligand>
</feature>
<keyword evidence="15" id="KW-1185">Reference proteome</keyword>
<gene>
    <name evidence="14" type="primary">hemH</name>
    <name evidence="12" type="synonym">cpfC</name>
    <name evidence="14" type="ORF">H2C83_08355</name>
</gene>
<feature type="binding site" evidence="12">
    <location>
        <position position="182"/>
    </location>
    <ligand>
        <name>Fe(2+)</name>
        <dbReference type="ChEBI" id="CHEBI:29033"/>
    </ligand>
</feature>
<evidence type="ECO:0000256" key="4">
    <source>
        <dbReference type="ARBA" id="ARBA00019484"/>
    </source>
</evidence>
<evidence type="ECO:0000256" key="12">
    <source>
        <dbReference type="HAMAP-Rule" id="MF_00323"/>
    </source>
</evidence>
<dbReference type="Proteomes" id="UP000538292">
    <property type="component" value="Unassembled WGS sequence"/>
</dbReference>
<dbReference type="UniPathway" id="UPA00252"/>
<dbReference type="NCBIfam" id="TIGR00109">
    <property type="entry name" value="hemH"/>
    <property type="match status" value="1"/>
</dbReference>
<dbReference type="HAMAP" id="MF_00323">
    <property type="entry name" value="Ferrochelatase"/>
    <property type="match status" value="1"/>
</dbReference>
<evidence type="ECO:0000256" key="1">
    <source>
        <dbReference type="ARBA" id="ARBA00004744"/>
    </source>
</evidence>
<dbReference type="GO" id="GO:0006783">
    <property type="term" value="P:heme biosynthetic process"/>
    <property type="evidence" value="ECO:0007669"/>
    <property type="project" value="UniProtKB-UniRule"/>
</dbReference>
<keyword evidence="5 12" id="KW-0963">Cytoplasm</keyword>
<feature type="binding site" description="axial binding residue" evidence="12">
    <location>
        <position position="12"/>
    </location>
    <ligand>
        <name>Fe-coproporphyrin III</name>
        <dbReference type="ChEBI" id="CHEBI:68438"/>
    </ligand>
    <ligandPart>
        <name>Fe</name>
        <dbReference type="ChEBI" id="CHEBI:18248"/>
    </ligandPart>
</feature>
<dbReference type="GO" id="GO:0005737">
    <property type="term" value="C:cytoplasm"/>
    <property type="evidence" value="ECO:0007669"/>
    <property type="project" value="UniProtKB-SubCell"/>
</dbReference>
<dbReference type="InterPro" id="IPR019772">
    <property type="entry name" value="Ferrochelatase_AS"/>
</dbReference>
<dbReference type="CDD" id="cd03411">
    <property type="entry name" value="Ferrochelatase_N"/>
    <property type="match status" value="1"/>
</dbReference>
<dbReference type="Pfam" id="PF00762">
    <property type="entry name" value="Ferrochelatase"/>
    <property type="match status" value="1"/>
</dbReference>
<dbReference type="GO" id="GO:0004325">
    <property type="term" value="F:ferrochelatase activity"/>
    <property type="evidence" value="ECO:0007669"/>
    <property type="project" value="UniProtKB-UniRule"/>
</dbReference>
<comment type="similarity">
    <text evidence="2 12 13">Belongs to the ferrochelatase family.</text>
</comment>
<evidence type="ECO:0000256" key="10">
    <source>
        <dbReference type="ARBA" id="ARBA00023244"/>
    </source>
</evidence>
<evidence type="ECO:0000256" key="11">
    <source>
        <dbReference type="ARBA" id="ARBA00024536"/>
    </source>
</evidence>
<protein>
    <recommendedName>
        <fullName evidence="4 12">Coproporphyrin III ferrochelatase</fullName>
        <ecNumber evidence="3 12">4.99.1.9</ecNumber>
    </recommendedName>
</protein>
<dbReference type="PROSITE" id="PS00534">
    <property type="entry name" value="FERROCHELATASE"/>
    <property type="match status" value="1"/>
</dbReference>
<comment type="caution">
    <text evidence="12">Lacks conserved residue(s) required for the propagation of feature annotation.</text>
</comment>
<dbReference type="FunFam" id="3.40.50.1400:FF:000009">
    <property type="entry name" value="Ferrochelatase"/>
    <property type="match status" value="1"/>
</dbReference>
<dbReference type="InterPro" id="IPR001015">
    <property type="entry name" value="Ferrochelatase"/>
</dbReference>
<evidence type="ECO:0000313" key="15">
    <source>
        <dbReference type="Proteomes" id="UP000538292"/>
    </source>
</evidence>
<name>A0A7W1XSG8_9BACL</name>
<comment type="catalytic activity">
    <reaction evidence="11">
        <text>Fe-coproporphyrin III + 2 H(+) = coproporphyrin III + Fe(2+)</text>
        <dbReference type="Rhea" id="RHEA:49572"/>
        <dbReference type="ChEBI" id="CHEBI:15378"/>
        <dbReference type="ChEBI" id="CHEBI:29033"/>
        <dbReference type="ChEBI" id="CHEBI:68438"/>
        <dbReference type="ChEBI" id="CHEBI:131725"/>
        <dbReference type="EC" id="4.99.1.9"/>
    </reaction>
    <physiologicalReaction direction="right-to-left" evidence="11">
        <dbReference type="Rhea" id="RHEA:49574"/>
    </physiologicalReaction>
</comment>
<evidence type="ECO:0000313" key="14">
    <source>
        <dbReference type="EMBL" id="MBA4602327.1"/>
    </source>
</evidence>
<evidence type="ECO:0000256" key="2">
    <source>
        <dbReference type="ARBA" id="ARBA00007718"/>
    </source>
</evidence>
<dbReference type="Gene3D" id="3.40.50.1400">
    <property type="match status" value="2"/>
</dbReference>
<comment type="pathway">
    <text evidence="1 12 13">Porphyrin-containing compound metabolism; protoheme biosynthesis.</text>
</comment>
<dbReference type="PANTHER" id="PTHR11108">
    <property type="entry name" value="FERROCHELATASE"/>
    <property type="match status" value="1"/>
</dbReference>
<dbReference type="AlphaFoldDB" id="A0A7W1XSG8"/>
<evidence type="ECO:0000256" key="13">
    <source>
        <dbReference type="RuleBase" id="RU000607"/>
    </source>
</evidence>
<dbReference type="EMBL" id="JACEOL010000029">
    <property type="protein sequence ID" value="MBA4602327.1"/>
    <property type="molecule type" value="Genomic_DNA"/>
</dbReference>
<evidence type="ECO:0000256" key="6">
    <source>
        <dbReference type="ARBA" id="ARBA00022723"/>
    </source>
</evidence>
<organism evidence="14 15">
    <name type="scientific">Thermoactinomyces mirandus</name>
    <dbReference type="NCBI Taxonomy" id="2756294"/>
    <lineage>
        <taxon>Bacteria</taxon>
        <taxon>Bacillati</taxon>
        <taxon>Bacillota</taxon>
        <taxon>Bacilli</taxon>
        <taxon>Bacillales</taxon>
        <taxon>Thermoactinomycetaceae</taxon>
        <taxon>Thermoactinomyces</taxon>
    </lineage>
</organism>
<comment type="function">
    <text evidence="12 13">Involved in coproporphyrin-dependent heme b biosynthesis. Catalyzes the insertion of ferrous iron into coproporphyrin III to form Fe-coproporphyrin III.</text>
</comment>
<keyword evidence="9 12" id="KW-0456">Lyase</keyword>
<sequence length="315" mass="35650">MAGKTGLLVMAYGTPRSPEDIEAYYTHILRGKKPSLQLLKNLKQRYEMIGGISPLATITEKQTAALEKELNFRLNGQTFKAYIGLKHINPFIEDAVKKMHEDGIEKAVSVVLAPHYSLFSVKSYNDRARQEAEKLGGPLIYTVDSWYREPKFIDYWTNQLKETFSSIPSENLEETVVIFSAHSLPEKILDLGDPYPDQVQETADLIAEQAQIKNYAIGWQSKGKTPVPWLGPDIRDLTRQLYKQKGYRSFVYCPVGFVADHLEILYDIDIECRQVTEKLGADFYRTDMPNANPLFISCLADAAEKNLITGGSEQS</sequence>
<dbReference type="InterPro" id="IPR033644">
    <property type="entry name" value="Ferrochelatase_C"/>
</dbReference>
<keyword evidence="10 12" id="KW-0627">Porphyrin biosynthesis</keyword>
<reference evidence="14 15" key="1">
    <citation type="submission" date="2020-07" db="EMBL/GenBank/DDBJ databases">
        <title>Thermoactinomyces phylogeny.</title>
        <authorList>
            <person name="Dunlap C."/>
        </authorList>
    </citation>
    <scope>NUCLEOTIDE SEQUENCE [LARGE SCALE GENOMIC DNA]</scope>
    <source>
        <strain evidence="14 15">AMNI-1</strain>
    </source>
</reference>
<keyword evidence="6 12" id="KW-0479">Metal-binding</keyword>
<dbReference type="InterPro" id="IPR033659">
    <property type="entry name" value="Ferrochelatase_N"/>
</dbReference>
<dbReference type="PANTHER" id="PTHR11108:SF1">
    <property type="entry name" value="FERROCHELATASE, MITOCHONDRIAL"/>
    <property type="match status" value="1"/>
</dbReference>
<dbReference type="EC" id="4.99.1.9" evidence="3 12"/>
<accession>A0A7W1XSG8</accession>
<evidence type="ECO:0000256" key="5">
    <source>
        <dbReference type="ARBA" id="ARBA00022490"/>
    </source>
</evidence>
<evidence type="ECO:0000256" key="9">
    <source>
        <dbReference type="ARBA" id="ARBA00023239"/>
    </source>
</evidence>
<dbReference type="SUPFAM" id="SSF53800">
    <property type="entry name" value="Chelatase"/>
    <property type="match status" value="1"/>
</dbReference>
<dbReference type="RefSeq" id="WP_181739840.1">
    <property type="nucleotide sequence ID" value="NZ_JACEOL010000029.1"/>
</dbReference>
<proteinExistence type="inferred from homology"/>
<comment type="caution">
    <text evidence="14">The sequence shown here is derived from an EMBL/GenBank/DDBJ whole genome shotgun (WGS) entry which is preliminary data.</text>
</comment>
<keyword evidence="7 12" id="KW-0408">Iron</keyword>
<feature type="binding site" evidence="12">
    <location>
        <position position="263"/>
    </location>
    <ligand>
        <name>Fe(2+)</name>
        <dbReference type="ChEBI" id="CHEBI:29033"/>
    </ligand>
</feature>
<feature type="binding site" evidence="12">
    <location>
        <position position="124"/>
    </location>
    <ligand>
        <name>Fe-coproporphyrin III</name>
        <dbReference type="ChEBI" id="CHEBI:68438"/>
    </ligand>
</feature>
<evidence type="ECO:0000256" key="3">
    <source>
        <dbReference type="ARBA" id="ARBA00013215"/>
    </source>
</evidence>
<evidence type="ECO:0000256" key="8">
    <source>
        <dbReference type="ARBA" id="ARBA00023133"/>
    </source>
</evidence>
<dbReference type="GO" id="GO:0046872">
    <property type="term" value="F:metal ion binding"/>
    <property type="evidence" value="ECO:0007669"/>
    <property type="project" value="UniProtKB-UniRule"/>
</dbReference>
<dbReference type="CDD" id="cd00419">
    <property type="entry name" value="Ferrochelatase_C"/>
    <property type="match status" value="1"/>
</dbReference>
<dbReference type="NCBIfam" id="NF009095">
    <property type="entry name" value="PRK12435.1"/>
    <property type="match status" value="1"/>
</dbReference>
<feature type="binding site" evidence="12">
    <location>
        <begin position="45"/>
        <end position="46"/>
    </location>
    <ligand>
        <name>Fe-coproporphyrin III</name>
        <dbReference type="ChEBI" id="CHEBI:68438"/>
    </ligand>
</feature>
<keyword evidence="8 12" id="KW-0350">Heme biosynthesis</keyword>
<evidence type="ECO:0000256" key="7">
    <source>
        <dbReference type="ARBA" id="ARBA00023004"/>
    </source>
</evidence>